<sequence>MNKRKQNFESGNFSKVRIHEADSTTGNEIMATGGGGGGGTMGVGSDGEKTKQPIYDSLRENQLCFNFTERTWEEITTKPSMTGFQFSYNRFFTDDVKKVLGHYFHCTQSTTDSPLDSFAMPFRGFKIIPGKITLSNFIVLSDNIQVGAGGVNEVSSFVQKSKICVFHKPKSELPYSYFTETENGDASFLTFGKEHLSSEIKKSTVNNLIETSIEDYDSIENLRYLPHGHRVRKNLFNAARPNSISDLNNQIFPNYVGCSIYEDMYDTNKSGVQNIASVIVSRKAGLFGKYSATNSNLAKYYNIANTNRKNYIRENMNFDIIDGGEVINFQNLPTTDVINLTPSTISNIYTETPYAQSFASFQDGIRGTAYYTGVHQGCDQAYINESVTTSIVDRIMKIKNKGLGHEFICMIPIRKSDNTIMKLRANCMFETSFQICLYSRRDKEWLDQGQYVETPEGDALKPDMPEYSDARLHSQVENTKRLKQKVGLPYFVLQEEEDMCVFP</sequence>
<evidence type="ECO:0000256" key="1">
    <source>
        <dbReference type="SAM" id="MobiDB-lite"/>
    </source>
</evidence>
<reference evidence="2" key="1">
    <citation type="submission" date="2020-09" db="EMBL/GenBank/DDBJ databases">
        <title>Parvovirus dark matter in the feces of wild birds.</title>
        <authorList>
            <person name="Dai Z."/>
            <person name="Yang S."/>
            <person name="Zhang W."/>
        </authorList>
    </citation>
    <scope>NUCLEOTIDE SEQUENCE</scope>
    <source>
        <strain evidence="2">Ybw202par01</strain>
    </source>
</reference>
<evidence type="ECO:0000313" key="2">
    <source>
        <dbReference type="EMBL" id="QTE04045.1"/>
    </source>
</evidence>
<feature type="compositionally biased region" description="Gly residues" evidence="1">
    <location>
        <begin position="32"/>
        <end position="45"/>
    </location>
</feature>
<name>A0A8A4XDJ0_9VIRU</name>
<protein>
    <submittedName>
        <fullName evidence="2">Nonstructural protein</fullName>
    </submittedName>
</protein>
<proteinExistence type="predicted"/>
<feature type="region of interest" description="Disordered" evidence="1">
    <location>
        <begin position="1"/>
        <end position="49"/>
    </location>
</feature>
<accession>A0A8A4XDJ0</accession>
<organism evidence="2">
    <name type="scientific">Phylloscopus inornatus densovirus</name>
    <dbReference type="NCBI Taxonomy" id="2794547"/>
    <lineage>
        <taxon>Viruses</taxon>
        <taxon>Monodnaviria</taxon>
        <taxon>Shotokuvirae</taxon>
        <taxon>Cossaviricota</taxon>
        <taxon>Quintoviricetes</taxon>
        <taxon>Piccovirales</taxon>
        <taxon>Parvoviridae</taxon>
        <taxon>Densovirinae</taxon>
    </lineage>
</organism>
<dbReference type="EMBL" id="MW046589">
    <property type="protein sequence ID" value="QTE04045.1"/>
    <property type="molecule type" value="Genomic_DNA"/>
</dbReference>